<dbReference type="EMBL" id="JACVVK020000433">
    <property type="protein sequence ID" value="KAK7474562.1"/>
    <property type="molecule type" value="Genomic_DNA"/>
</dbReference>
<gene>
    <name evidence="1" type="ORF">BaRGS_00034207</name>
</gene>
<evidence type="ECO:0000313" key="2">
    <source>
        <dbReference type="Proteomes" id="UP001519460"/>
    </source>
</evidence>
<name>A0ABD0JHT4_9CAEN</name>
<dbReference type="Proteomes" id="UP001519460">
    <property type="component" value="Unassembled WGS sequence"/>
</dbReference>
<comment type="caution">
    <text evidence="1">The sequence shown here is derived from an EMBL/GenBank/DDBJ whole genome shotgun (WGS) entry which is preliminary data.</text>
</comment>
<dbReference type="AlphaFoldDB" id="A0ABD0JHT4"/>
<reference evidence="1 2" key="1">
    <citation type="journal article" date="2023" name="Sci. Data">
        <title>Genome assembly of the Korean intertidal mud-creeper Batillaria attramentaria.</title>
        <authorList>
            <person name="Patra A.K."/>
            <person name="Ho P.T."/>
            <person name="Jun S."/>
            <person name="Lee S.J."/>
            <person name="Kim Y."/>
            <person name="Won Y.J."/>
        </authorList>
    </citation>
    <scope>NUCLEOTIDE SEQUENCE [LARGE SCALE GENOMIC DNA]</scope>
    <source>
        <strain evidence="1">Wonlab-2016</strain>
    </source>
</reference>
<proteinExistence type="predicted"/>
<accession>A0ABD0JHT4</accession>
<protein>
    <submittedName>
        <fullName evidence="1">Uncharacterized protein</fullName>
    </submittedName>
</protein>
<evidence type="ECO:0000313" key="1">
    <source>
        <dbReference type="EMBL" id="KAK7474562.1"/>
    </source>
</evidence>
<keyword evidence="2" id="KW-1185">Reference proteome</keyword>
<organism evidence="1 2">
    <name type="scientific">Batillaria attramentaria</name>
    <dbReference type="NCBI Taxonomy" id="370345"/>
    <lineage>
        <taxon>Eukaryota</taxon>
        <taxon>Metazoa</taxon>
        <taxon>Spiralia</taxon>
        <taxon>Lophotrochozoa</taxon>
        <taxon>Mollusca</taxon>
        <taxon>Gastropoda</taxon>
        <taxon>Caenogastropoda</taxon>
        <taxon>Sorbeoconcha</taxon>
        <taxon>Cerithioidea</taxon>
        <taxon>Batillariidae</taxon>
        <taxon>Batillaria</taxon>
    </lineage>
</organism>
<feature type="non-terminal residue" evidence="1">
    <location>
        <position position="78"/>
    </location>
</feature>
<sequence>MVVNVSVEVLQVTSKLTISNALTARPSELLAAPRGNIMSRTSTGKTETTGALKDIAARKWICGEIAPRGRVLGKGGHV</sequence>